<name>A0AAE0N1X2_9PEZI</name>
<dbReference type="EMBL" id="JAULSW010000011">
    <property type="protein sequence ID" value="KAK3367707.1"/>
    <property type="molecule type" value="Genomic_DNA"/>
</dbReference>
<keyword evidence="1" id="KW-1133">Transmembrane helix</keyword>
<comment type="caution">
    <text evidence="2">The sequence shown here is derived from an EMBL/GenBank/DDBJ whole genome shotgun (WGS) entry which is preliminary data.</text>
</comment>
<feature type="transmembrane region" description="Helical" evidence="1">
    <location>
        <begin position="36"/>
        <end position="64"/>
    </location>
</feature>
<proteinExistence type="predicted"/>
<dbReference type="Proteomes" id="UP001285441">
    <property type="component" value="Unassembled WGS sequence"/>
</dbReference>
<sequence>MSTAQVALGITQTILALLGPSADGTAMLANIARRPFLAFLLAAGSPSVYFKYLLAITAVVNIVIMNWELGFKTVCIFWSHSVIGPSLWAVGAILTDLLSNVSLSLQMRRYPTDKPKPDFVSRVGPVDWFCGLLSRFRDLTRTEFEPASAQVRMGVNIGIFEEGKALIIAD</sequence>
<evidence type="ECO:0000313" key="3">
    <source>
        <dbReference type="Proteomes" id="UP001285441"/>
    </source>
</evidence>
<dbReference type="AlphaFoldDB" id="A0AAE0N1X2"/>
<organism evidence="2 3">
    <name type="scientific">Podospora didyma</name>
    <dbReference type="NCBI Taxonomy" id="330526"/>
    <lineage>
        <taxon>Eukaryota</taxon>
        <taxon>Fungi</taxon>
        <taxon>Dikarya</taxon>
        <taxon>Ascomycota</taxon>
        <taxon>Pezizomycotina</taxon>
        <taxon>Sordariomycetes</taxon>
        <taxon>Sordariomycetidae</taxon>
        <taxon>Sordariales</taxon>
        <taxon>Podosporaceae</taxon>
        <taxon>Podospora</taxon>
    </lineage>
</organism>
<reference evidence="2" key="2">
    <citation type="submission" date="2023-06" db="EMBL/GenBank/DDBJ databases">
        <authorList>
            <consortium name="Lawrence Berkeley National Laboratory"/>
            <person name="Haridas S."/>
            <person name="Hensen N."/>
            <person name="Bonometti L."/>
            <person name="Westerberg I."/>
            <person name="Brannstrom I.O."/>
            <person name="Guillou S."/>
            <person name="Cros-Aarteil S."/>
            <person name="Calhoun S."/>
            <person name="Kuo A."/>
            <person name="Mondo S."/>
            <person name="Pangilinan J."/>
            <person name="Riley R."/>
            <person name="LaButti K."/>
            <person name="Andreopoulos B."/>
            <person name="Lipzen A."/>
            <person name="Chen C."/>
            <person name="Yanf M."/>
            <person name="Daum C."/>
            <person name="Ng V."/>
            <person name="Clum A."/>
            <person name="Steindorff A."/>
            <person name="Ohm R."/>
            <person name="Martin F."/>
            <person name="Silar P."/>
            <person name="Natvig D."/>
            <person name="Lalanne C."/>
            <person name="Gautier V."/>
            <person name="Ament-velasquez S.L."/>
            <person name="Kruys A."/>
            <person name="Hutchinson M.I."/>
            <person name="Powell A.J."/>
            <person name="Barry K."/>
            <person name="Miller A.N."/>
            <person name="Grigoriev I.V."/>
            <person name="Debuchy R."/>
            <person name="Gladieux P."/>
            <person name="Thoren M.H."/>
            <person name="Johannesson H."/>
        </authorList>
    </citation>
    <scope>NUCLEOTIDE SEQUENCE</scope>
    <source>
        <strain evidence="2">CBS 232.78</strain>
    </source>
</reference>
<feature type="transmembrane region" description="Helical" evidence="1">
    <location>
        <begin position="76"/>
        <end position="99"/>
    </location>
</feature>
<reference evidence="2" key="1">
    <citation type="journal article" date="2023" name="Mol. Phylogenet. Evol.">
        <title>Genome-scale phylogeny and comparative genomics of the fungal order Sordariales.</title>
        <authorList>
            <person name="Hensen N."/>
            <person name="Bonometti L."/>
            <person name="Westerberg I."/>
            <person name="Brannstrom I.O."/>
            <person name="Guillou S."/>
            <person name="Cros-Aarteil S."/>
            <person name="Calhoun S."/>
            <person name="Haridas S."/>
            <person name="Kuo A."/>
            <person name="Mondo S."/>
            <person name="Pangilinan J."/>
            <person name="Riley R."/>
            <person name="LaButti K."/>
            <person name="Andreopoulos B."/>
            <person name="Lipzen A."/>
            <person name="Chen C."/>
            <person name="Yan M."/>
            <person name="Daum C."/>
            <person name="Ng V."/>
            <person name="Clum A."/>
            <person name="Steindorff A."/>
            <person name="Ohm R.A."/>
            <person name="Martin F."/>
            <person name="Silar P."/>
            <person name="Natvig D.O."/>
            <person name="Lalanne C."/>
            <person name="Gautier V."/>
            <person name="Ament-Velasquez S.L."/>
            <person name="Kruys A."/>
            <person name="Hutchinson M.I."/>
            <person name="Powell A.J."/>
            <person name="Barry K."/>
            <person name="Miller A.N."/>
            <person name="Grigoriev I.V."/>
            <person name="Debuchy R."/>
            <person name="Gladieux P."/>
            <person name="Hiltunen Thoren M."/>
            <person name="Johannesson H."/>
        </authorList>
    </citation>
    <scope>NUCLEOTIDE SEQUENCE</scope>
    <source>
        <strain evidence="2">CBS 232.78</strain>
    </source>
</reference>
<accession>A0AAE0N1X2</accession>
<evidence type="ECO:0000313" key="2">
    <source>
        <dbReference type="EMBL" id="KAK3367707.1"/>
    </source>
</evidence>
<keyword evidence="1" id="KW-0472">Membrane</keyword>
<keyword evidence="1" id="KW-0812">Transmembrane</keyword>
<protein>
    <submittedName>
        <fullName evidence="2">Uncharacterized protein</fullName>
    </submittedName>
</protein>
<gene>
    <name evidence="2" type="ORF">B0H63DRAFT_529415</name>
</gene>
<keyword evidence="3" id="KW-1185">Reference proteome</keyword>
<evidence type="ECO:0000256" key="1">
    <source>
        <dbReference type="SAM" id="Phobius"/>
    </source>
</evidence>